<reference evidence="3" key="2">
    <citation type="submission" date="2017-05" db="EMBL/GenBank/DDBJ databases">
        <authorList>
            <consortium name="The Broad Institute Genomics Platform"/>
            <consortium name="The Broad Institute Genomic Center for Infectious Diseases"/>
            <person name="Earl A."/>
            <person name="Manson A."/>
            <person name="Schwartman J."/>
            <person name="Gilmore M."/>
            <person name="Abouelleil A."/>
            <person name="Cao P."/>
            <person name="Chapman S."/>
            <person name="Cusick C."/>
            <person name="Shea T."/>
            <person name="Young S."/>
            <person name="Neafsey D."/>
            <person name="Nusbaum C."/>
            <person name="Birren B."/>
        </authorList>
    </citation>
    <scope>NUCLEOTIDE SEQUENCE</scope>
    <source>
        <strain evidence="3">9E7_DIV0242</strain>
    </source>
</reference>
<organism evidence="2">
    <name type="scientific">Candidatus Enterococcus clewellii</name>
    <dbReference type="NCBI Taxonomy" id="1834193"/>
    <lineage>
        <taxon>Bacteria</taxon>
        <taxon>Bacillati</taxon>
        <taxon>Bacillota</taxon>
        <taxon>Bacilli</taxon>
        <taxon>Lactobacillales</taxon>
        <taxon>Enterococcaceae</taxon>
        <taxon>Enterococcus</taxon>
    </lineage>
</organism>
<dbReference type="AlphaFoldDB" id="A0A242K4M8"/>
<feature type="transmembrane region" description="Helical" evidence="1">
    <location>
        <begin position="92"/>
        <end position="109"/>
    </location>
</feature>
<dbReference type="Pfam" id="PF05857">
    <property type="entry name" value="TraX"/>
    <property type="match status" value="1"/>
</dbReference>
<feature type="transmembrane region" description="Helical" evidence="1">
    <location>
        <begin position="185"/>
        <end position="207"/>
    </location>
</feature>
<evidence type="ECO:0000313" key="3">
    <source>
        <dbReference type="EMBL" id="WYJ90490.1"/>
    </source>
</evidence>
<evidence type="ECO:0000313" key="4">
    <source>
        <dbReference type="Proteomes" id="UP000195141"/>
    </source>
</evidence>
<gene>
    <name evidence="3" type="ORF">A5888_002247</name>
    <name evidence="2" type="ORF">A5888_002581</name>
</gene>
<dbReference type="InterPro" id="IPR008875">
    <property type="entry name" value="TraX"/>
</dbReference>
<keyword evidence="1" id="KW-1133">Transmembrane helix</keyword>
<evidence type="ECO:0000256" key="1">
    <source>
        <dbReference type="SAM" id="Phobius"/>
    </source>
</evidence>
<evidence type="ECO:0000313" key="2">
    <source>
        <dbReference type="EMBL" id="OTP14480.1"/>
    </source>
</evidence>
<sequence>MNANQLKFFMMGLMVLDHITFFVSDNTSIIFHIITRCVGVFFAYMIVEGFFHTSNRKNYLFRLAGAAGVMFVGSTLLNLWLGDPMIQVHNNIFLTLTVGLLLLIVVDWVKEVPHLAFKLAGTLVAATLLITGAILTEGGTVLLPFILITYFTYNKVLLRDACYLGFSLFLLFTSFQWMGDWSTTLLMLGMNSDFAFISVIPFLHLYNGEKGKTSAFSKYAFYLFYPAHLWIIAIASKLILMNG</sequence>
<dbReference type="Proteomes" id="UP000195141">
    <property type="component" value="Chromosome"/>
</dbReference>
<feature type="transmembrane region" description="Helical" evidence="1">
    <location>
        <begin position="163"/>
        <end position="179"/>
    </location>
</feature>
<dbReference type="OrthoDB" id="9781069at2"/>
<keyword evidence="4" id="KW-1185">Reference proteome</keyword>
<accession>A0A242K4M8</accession>
<dbReference type="RefSeq" id="WP_086349622.1">
    <property type="nucleotide sequence ID" value="NZ_CP147247.1"/>
</dbReference>
<name>A0A242K4M8_9ENTE</name>
<evidence type="ECO:0008006" key="5">
    <source>
        <dbReference type="Google" id="ProtNLM"/>
    </source>
</evidence>
<feature type="transmembrane region" description="Helical" evidence="1">
    <location>
        <begin position="59"/>
        <end position="80"/>
    </location>
</feature>
<dbReference type="EMBL" id="NGMM01000004">
    <property type="protein sequence ID" value="OTP14480.1"/>
    <property type="molecule type" value="Genomic_DNA"/>
</dbReference>
<protein>
    <recommendedName>
        <fullName evidence="5">TraX family protein</fullName>
    </recommendedName>
</protein>
<keyword evidence="1" id="KW-0472">Membrane</keyword>
<reference evidence="2" key="1">
    <citation type="submission" date="2017-05" db="EMBL/GenBank/DDBJ databases">
        <title>The Genome Sequence of Enterococcus sp. 9E7_DIV0242.</title>
        <authorList>
            <consortium name="The Broad Institute Genomics Platform"/>
            <consortium name="The Broad Institute Genomic Center for Infectious Diseases"/>
            <person name="Earl A."/>
            <person name="Manson A."/>
            <person name="Schwartman J."/>
            <person name="Gilmore M."/>
            <person name="Abouelleil A."/>
            <person name="Cao P."/>
            <person name="Chapman S."/>
            <person name="Cusick C."/>
            <person name="Shea T."/>
            <person name="Young S."/>
            <person name="Neafsey D."/>
            <person name="Nusbaum C."/>
            <person name="Birren B."/>
        </authorList>
    </citation>
    <scope>NUCLEOTIDE SEQUENCE [LARGE SCALE GENOMIC DNA]</scope>
    <source>
        <strain evidence="2">9E7_DIV0242</strain>
    </source>
</reference>
<proteinExistence type="predicted"/>
<feature type="transmembrane region" description="Helical" evidence="1">
    <location>
        <begin position="29"/>
        <end position="47"/>
    </location>
</feature>
<dbReference type="EMBL" id="CP147247">
    <property type="protein sequence ID" value="WYJ90490.1"/>
    <property type="molecule type" value="Genomic_DNA"/>
</dbReference>
<reference evidence="3" key="3">
    <citation type="submission" date="2024-03" db="EMBL/GenBank/DDBJ databases">
        <title>The Genome Sequence of Enterococcus sp. DIV0242b.</title>
        <authorList>
            <consortium name="The Broad Institute Genomics Platform"/>
            <consortium name="The Broad Institute Microbial Omics Core"/>
            <consortium name="The Broad Institute Genomic Center for Infectious Diseases"/>
            <person name="Earl A."/>
            <person name="Manson A."/>
            <person name="Gilmore M."/>
            <person name="Schwartman J."/>
            <person name="Shea T."/>
            <person name="Abouelleil A."/>
            <person name="Cao P."/>
            <person name="Chapman S."/>
            <person name="Cusick C."/>
            <person name="Young S."/>
            <person name="Neafsey D."/>
            <person name="Nusbaum C."/>
            <person name="Birren B."/>
        </authorList>
    </citation>
    <scope>NUCLEOTIDE SEQUENCE</scope>
    <source>
        <strain evidence="3">9E7_DIV0242</strain>
    </source>
</reference>
<keyword evidence="1" id="KW-0812">Transmembrane</keyword>
<feature type="transmembrane region" description="Helical" evidence="1">
    <location>
        <begin position="219"/>
        <end position="240"/>
    </location>
</feature>